<dbReference type="Pfam" id="PF02485">
    <property type="entry name" value="Branch"/>
    <property type="match status" value="1"/>
</dbReference>
<dbReference type="WormBase" id="SRAE_2000511800">
    <property type="protein sequence ID" value="SRP01152"/>
    <property type="gene ID" value="WBGene00265372"/>
</dbReference>
<dbReference type="PANTHER" id="PTHR46671">
    <property type="entry name" value="PROTEIN CBG11221"/>
    <property type="match status" value="1"/>
</dbReference>
<dbReference type="EMBL" id="LN609529">
    <property type="protein sequence ID" value="CEF70487.1"/>
    <property type="molecule type" value="Genomic_DNA"/>
</dbReference>
<dbReference type="PANTHER" id="PTHR46671:SF7">
    <property type="entry name" value="CORE-2_I-BRANCHING ENZYME"/>
    <property type="match status" value="1"/>
</dbReference>
<dbReference type="Proteomes" id="UP000035682">
    <property type="component" value="Unplaced"/>
</dbReference>
<comment type="subcellular location">
    <subcellularLocation>
        <location evidence="1">Membrane</location>
        <topology evidence="1">Single-pass type II membrane protein</topology>
    </subcellularLocation>
</comment>
<dbReference type="CTD" id="36382865"/>
<keyword evidence="3 7" id="KW-0808">Transferase</keyword>
<evidence type="ECO:0000313" key="7">
    <source>
        <dbReference type="EMBL" id="CEF70487.1"/>
    </source>
</evidence>
<dbReference type="GeneID" id="36382865"/>
<evidence type="ECO:0000256" key="6">
    <source>
        <dbReference type="SAM" id="Phobius"/>
    </source>
</evidence>
<keyword evidence="6" id="KW-0812">Transmembrane</keyword>
<keyword evidence="6" id="KW-1133">Transmembrane helix</keyword>
<evidence type="ECO:0000313" key="9">
    <source>
        <dbReference type="WBParaSite" id="SRAE_2000511800.1"/>
    </source>
</evidence>
<keyword evidence="2" id="KW-0328">Glycosyltransferase</keyword>
<protein>
    <submittedName>
        <fullName evidence="7 9">Glycosyl transferase, family 14-containing protein</fullName>
    </submittedName>
</protein>
<keyword evidence="4 6" id="KW-0472">Membrane</keyword>
<dbReference type="OrthoDB" id="2019572at2759"/>
<dbReference type="STRING" id="34506.A0A090N0D3"/>
<keyword evidence="8" id="KW-1185">Reference proteome</keyword>
<name>A0A090N0D3_STRRB</name>
<dbReference type="InterPro" id="IPR003406">
    <property type="entry name" value="Glyco_trans_14"/>
</dbReference>
<dbReference type="OMA" id="FTETNIY"/>
<sequence>MCSIRKICSTILTIILALIILDIAINVIFLLCPENYCEQYTDEFFYAFSYYWTYDVYHYATKNRDMHNIFKIKARKNKEANNVTKTYNFNNNDVDGYFVYYMNTSQEFTETNIYFDDPNVAYDQALCTYCTLHKFIVNKNYHLVNLINVPFKFKKFVASANSIDDICVESYVGLTREHCPKKTFMELKVNTSDVVGRNNVKPFWKPKYVNIDCNKIIKGDVEHVNKYKEEVIKYQEENLDMSCKAIKKRNFNIQDFPRNSLEKKYSVAYAYNVYKEYPILERRLASHYSPKNHYCYLVDSKSPEIYKLLKKLEKCIPNVYVAEKQYNMTSGGAYANIAQVECMKILLKKKWDYLYLQQNDDFPLKTTRQLLEVLEAMNFPVEMGYVDPSSTVPFRYNTSESWLYKDLNFFLEDDKRRQDPNIMLEKIVFQKGSVCIGVPRPTVQYMINKINLTTFLNKFNVGIYGNDELTWQTLFSDDKLQIPGYTPRKCIHVYHPRETFLNRKVIWSPETCPTNKYHHSICTWGVESLQHMKNYTELFGYRFRSEVDYGSEVCWMEFLYNRTHFYRHKRLDLWKYYNLPQSVLQRLKIKNDIERIRECKI</sequence>
<evidence type="ECO:0000256" key="3">
    <source>
        <dbReference type="ARBA" id="ARBA00022679"/>
    </source>
</evidence>
<dbReference type="GO" id="GO:0016020">
    <property type="term" value="C:membrane"/>
    <property type="evidence" value="ECO:0007669"/>
    <property type="project" value="UniProtKB-SubCell"/>
</dbReference>
<keyword evidence="5" id="KW-0325">Glycoprotein</keyword>
<organism evidence="7">
    <name type="scientific">Strongyloides ratti</name>
    <name type="common">Parasitic roundworm</name>
    <dbReference type="NCBI Taxonomy" id="34506"/>
    <lineage>
        <taxon>Eukaryota</taxon>
        <taxon>Metazoa</taxon>
        <taxon>Ecdysozoa</taxon>
        <taxon>Nematoda</taxon>
        <taxon>Chromadorea</taxon>
        <taxon>Rhabditida</taxon>
        <taxon>Tylenchina</taxon>
        <taxon>Panagrolaimomorpha</taxon>
        <taxon>Strongyloidoidea</taxon>
        <taxon>Strongyloididae</taxon>
        <taxon>Strongyloides</taxon>
    </lineage>
</organism>
<evidence type="ECO:0000256" key="1">
    <source>
        <dbReference type="ARBA" id="ARBA00004606"/>
    </source>
</evidence>
<dbReference type="GO" id="GO:0016757">
    <property type="term" value="F:glycosyltransferase activity"/>
    <property type="evidence" value="ECO:0007669"/>
    <property type="project" value="UniProtKB-KW"/>
</dbReference>
<accession>A0A090N0D3</accession>
<evidence type="ECO:0000256" key="4">
    <source>
        <dbReference type="ARBA" id="ARBA00023136"/>
    </source>
</evidence>
<evidence type="ECO:0000313" key="8">
    <source>
        <dbReference type="Proteomes" id="UP000035682"/>
    </source>
</evidence>
<proteinExistence type="predicted"/>
<reference evidence="9" key="2">
    <citation type="submission" date="2020-12" db="UniProtKB">
        <authorList>
            <consortium name="WormBaseParasite"/>
        </authorList>
    </citation>
    <scope>IDENTIFICATION</scope>
</reference>
<evidence type="ECO:0000313" key="10">
    <source>
        <dbReference type="WormBase" id="SRAE_2000511800"/>
    </source>
</evidence>
<evidence type="ECO:0000256" key="5">
    <source>
        <dbReference type="ARBA" id="ARBA00023180"/>
    </source>
</evidence>
<dbReference type="AlphaFoldDB" id="A0A090N0D3"/>
<dbReference type="WBParaSite" id="SRAE_2000511800.1">
    <property type="protein sequence ID" value="SRAE_2000511800.1"/>
    <property type="gene ID" value="WBGene00265372"/>
</dbReference>
<gene>
    <name evidence="7 9 10" type="ORF">SRAE_2000511800</name>
</gene>
<evidence type="ECO:0000256" key="2">
    <source>
        <dbReference type="ARBA" id="ARBA00022676"/>
    </source>
</evidence>
<dbReference type="RefSeq" id="XP_024509684.1">
    <property type="nucleotide sequence ID" value="XM_024644089.1"/>
</dbReference>
<reference evidence="7 8" key="1">
    <citation type="submission" date="2014-09" db="EMBL/GenBank/DDBJ databases">
        <authorList>
            <person name="Martin A.A."/>
        </authorList>
    </citation>
    <scope>NUCLEOTIDE SEQUENCE</scope>
    <source>
        <strain evidence="8">ED321</strain>
        <strain evidence="7">ED321 Heterogonic</strain>
    </source>
</reference>
<feature type="transmembrane region" description="Helical" evidence="6">
    <location>
        <begin position="7"/>
        <end position="31"/>
    </location>
</feature>